<protein>
    <recommendedName>
        <fullName evidence="4">Chaperone protein TorD</fullName>
    </recommendedName>
</protein>
<name>A0A0M2UPN3_9BACT</name>
<comment type="caution">
    <text evidence="2">The sequence shown here is derived from an EMBL/GenBank/DDBJ whole genome shotgun (WGS) entry which is preliminary data.</text>
</comment>
<keyword evidence="3" id="KW-1185">Reference proteome</keyword>
<evidence type="ECO:0000313" key="2">
    <source>
        <dbReference type="EMBL" id="KKO18078.1"/>
    </source>
</evidence>
<proteinExistence type="predicted"/>
<dbReference type="Pfam" id="PF02613">
    <property type="entry name" value="Nitrate_red_del"/>
    <property type="match status" value="1"/>
</dbReference>
<dbReference type="InterPro" id="IPR036411">
    <property type="entry name" value="TorD-like_sf"/>
</dbReference>
<dbReference type="Gene3D" id="1.10.3480.10">
    <property type="entry name" value="TorD-like"/>
    <property type="match status" value="1"/>
</dbReference>
<dbReference type="EMBL" id="LAQJ01000295">
    <property type="protein sequence ID" value="KKO18078.1"/>
    <property type="molecule type" value="Genomic_DNA"/>
</dbReference>
<accession>A0A0M2UPN3</accession>
<dbReference type="PANTHER" id="PTHR34227">
    <property type="entry name" value="CHAPERONE PROTEIN YCDY"/>
    <property type="match status" value="1"/>
</dbReference>
<dbReference type="AlphaFoldDB" id="A0A0M2UPN3"/>
<reference evidence="2 3" key="1">
    <citation type="journal article" date="2013" name="BMC Microbiol.">
        <title>Identification of the type II cytochrome c maturation pathway in anammox bacteria by comparative genomics.</title>
        <authorList>
            <person name="Ferousi C."/>
            <person name="Speth D.R."/>
            <person name="Reimann J."/>
            <person name="Op den Camp H.J."/>
            <person name="Allen J.W."/>
            <person name="Keltjens J.T."/>
            <person name="Jetten M.S."/>
        </authorList>
    </citation>
    <scope>NUCLEOTIDE SEQUENCE [LARGE SCALE GENOMIC DNA]</scope>
    <source>
        <strain evidence="2">RU1</strain>
    </source>
</reference>
<sequence length="230" mass="26585">MSQISSFPISTEPAIRSNLYKLFSLGFRYPVPEVFKTFQNGTYLKNLWDNINALPHLKTIHVQQFELSGKVQGSLGGVSFEDFVIKYVSTFDIGTPEPPCPPYEGFYRSESRAALMLSISKFYKHFDLIMSKKEGRRELPDYLCAELEFLHFLTFKETQAKIDGNPEFLRGYLLAQKDFLERHLIQWIPKFCESLQNSARVPFYALLARITSMFITGELERVTSKVTMFS</sequence>
<dbReference type="Proteomes" id="UP000034954">
    <property type="component" value="Unassembled WGS sequence"/>
</dbReference>
<dbReference type="SUPFAM" id="SSF89155">
    <property type="entry name" value="TorD-like"/>
    <property type="match status" value="1"/>
</dbReference>
<keyword evidence="1" id="KW-0143">Chaperone</keyword>
<evidence type="ECO:0008006" key="4">
    <source>
        <dbReference type="Google" id="ProtNLM"/>
    </source>
</evidence>
<evidence type="ECO:0000313" key="3">
    <source>
        <dbReference type="Proteomes" id="UP000034954"/>
    </source>
</evidence>
<gene>
    <name evidence="2" type="ORF">BROFUL_03226</name>
</gene>
<evidence type="ECO:0000256" key="1">
    <source>
        <dbReference type="ARBA" id="ARBA00023186"/>
    </source>
</evidence>
<dbReference type="PANTHER" id="PTHR34227:SF1">
    <property type="entry name" value="DIMETHYL SULFOXIDE REDUCTASE CHAPERONE-RELATED"/>
    <property type="match status" value="1"/>
</dbReference>
<organism evidence="2 3">
    <name type="scientific">Candidatus Brocadia fulgida</name>
    <dbReference type="NCBI Taxonomy" id="380242"/>
    <lineage>
        <taxon>Bacteria</taxon>
        <taxon>Pseudomonadati</taxon>
        <taxon>Planctomycetota</taxon>
        <taxon>Candidatus Brocadiia</taxon>
        <taxon>Candidatus Brocadiales</taxon>
        <taxon>Candidatus Brocadiaceae</taxon>
        <taxon>Candidatus Brocadia</taxon>
    </lineage>
</organism>
<dbReference type="InterPro" id="IPR020945">
    <property type="entry name" value="DMSO/NO3_reduct_chaperone"/>
</dbReference>
<dbReference type="InterPro" id="IPR050289">
    <property type="entry name" value="TorD/DmsD_chaperones"/>
</dbReference>